<name>K0KDL0_WICCF</name>
<proteinExistence type="predicted"/>
<dbReference type="Proteomes" id="UP000009328">
    <property type="component" value="Unassembled WGS sequence"/>
</dbReference>
<dbReference type="HOGENOM" id="CLU_804620_0_0_1"/>
<dbReference type="InParanoid" id="K0KDL0"/>
<evidence type="ECO:0000313" key="2">
    <source>
        <dbReference type="Proteomes" id="UP000009328"/>
    </source>
</evidence>
<dbReference type="EMBL" id="CAIF01000070">
    <property type="protein sequence ID" value="CCH43205.1"/>
    <property type="molecule type" value="Genomic_DNA"/>
</dbReference>
<evidence type="ECO:0000313" key="1">
    <source>
        <dbReference type="EMBL" id="CCH43205.1"/>
    </source>
</evidence>
<dbReference type="AlphaFoldDB" id="K0KDL0"/>
<keyword evidence="2" id="KW-1185">Reference proteome</keyword>
<organism evidence="1 2">
    <name type="scientific">Wickerhamomyces ciferrii (strain ATCC 14091 / BCRC 22168 / CBS 111 / JCM 3599 / NBRC 0793 / NRRL Y-1031 F-60-10)</name>
    <name type="common">Yeast</name>
    <name type="synonym">Pichia ciferrii</name>
    <dbReference type="NCBI Taxonomy" id="1206466"/>
    <lineage>
        <taxon>Eukaryota</taxon>
        <taxon>Fungi</taxon>
        <taxon>Dikarya</taxon>
        <taxon>Ascomycota</taxon>
        <taxon>Saccharomycotina</taxon>
        <taxon>Saccharomycetes</taxon>
        <taxon>Phaffomycetales</taxon>
        <taxon>Wickerhamomycetaceae</taxon>
        <taxon>Wickerhamomyces</taxon>
    </lineage>
</organism>
<gene>
    <name evidence="1" type="ORF">BN7_2752</name>
</gene>
<comment type="caution">
    <text evidence="1">The sequence shown here is derived from an EMBL/GenBank/DDBJ whole genome shotgun (WGS) entry which is preliminary data.</text>
</comment>
<sequence length="345" mass="39498">MTHTILHFLPFELQLHILGFLKVPVDIVSYLAILPHLQHEYSKHVRVIIDIPRNPIYSSLPEECLLFLKSFNNNSIVKAIHRFRGLVIVDLDICDTFALMDLLPLVYEIDEHKKKTVLASHLSLKFNIRNDGFSDITNGYTESFLRCIRNIQDGVITYLKVPFRRDLCLRGSYDSILKILEPSYMVKRLTIKNTNIKCLNTNRPFPSLDHLKLNEVGEEFSFDPTSTLPKILSIENCKAEIKLNSHMLKDSFTISYDDSAEREGTGIASLEDIEAPNLRLLMIRGSMSLRSIRRLNAKLLTFLDISSPHIQFDLGPMITKDDISINLSHTGPAPLLVNYIEDDYD</sequence>
<protein>
    <submittedName>
        <fullName evidence="1">Uncharacterized protein</fullName>
    </submittedName>
</protein>
<accession>K0KDL0</accession>
<reference evidence="1 2" key="1">
    <citation type="journal article" date="2012" name="Eukaryot. Cell">
        <title>Draft genome sequence of Wickerhamomyces ciferrii NRRL Y-1031 F-60-10.</title>
        <authorList>
            <person name="Schneider J."/>
            <person name="Andrea H."/>
            <person name="Blom J."/>
            <person name="Jaenicke S."/>
            <person name="Ruckert C."/>
            <person name="Schorsch C."/>
            <person name="Szczepanowski R."/>
            <person name="Farwick M."/>
            <person name="Goesmann A."/>
            <person name="Puhler A."/>
            <person name="Schaffer S."/>
            <person name="Tauch A."/>
            <person name="Kohler T."/>
            <person name="Brinkrolf K."/>
        </authorList>
    </citation>
    <scope>NUCLEOTIDE SEQUENCE [LARGE SCALE GENOMIC DNA]</scope>
    <source>
        <strain evidence="2">ATCC 14091 / BCRC 22168 / CBS 111 / JCM 3599 / NBRC 0793 / NRRL Y-1031 F-60-10</strain>
    </source>
</reference>